<evidence type="ECO:0000313" key="9">
    <source>
        <dbReference type="Proteomes" id="UP001064632"/>
    </source>
</evidence>
<keyword evidence="5" id="KW-1133">Transmembrane helix</keyword>
<feature type="transmembrane region" description="Helical" evidence="5">
    <location>
        <begin position="20"/>
        <end position="39"/>
    </location>
</feature>
<evidence type="ECO:0000256" key="3">
    <source>
        <dbReference type="ARBA" id="ARBA00029447"/>
    </source>
</evidence>
<dbReference type="PANTHER" id="PTHR32089">
    <property type="entry name" value="METHYL-ACCEPTING CHEMOTAXIS PROTEIN MCPB"/>
    <property type="match status" value="1"/>
</dbReference>
<feature type="domain" description="Methyl-accepting transducer" evidence="6">
    <location>
        <begin position="567"/>
        <end position="803"/>
    </location>
</feature>
<feature type="transmembrane region" description="Helical" evidence="5">
    <location>
        <begin position="428"/>
        <end position="447"/>
    </location>
</feature>
<dbReference type="SMART" id="SM00304">
    <property type="entry name" value="HAMP"/>
    <property type="match status" value="2"/>
</dbReference>
<evidence type="ECO:0000259" key="6">
    <source>
        <dbReference type="PROSITE" id="PS50111"/>
    </source>
</evidence>
<dbReference type="EMBL" id="CP104694">
    <property type="protein sequence ID" value="UXI69142.1"/>
    <property type="molecule type" value="Genomic_DNA"/>
</dbReference>
<dbReference type="CDD" id="cd06225">
    <property type="entry name" value="HAMP"/>
    <property type="match status" value="1"/>
</dbReference>
<evidence type="ECO:0000256" key="5">
    <source>
        <dbReference type="SAM" id="Phobius"/>
    </source>
</evidence>
<sequence length="842" mass="91452">MAISIRAFQTIRGRVQYGSLALASVPVLLAAIVIAALALTSARRSLEQRAEDQLISLRAVKQSEIQAYFDSLRKTVQVVAHAPEVQRGIKSLTAAFNAPVMAPGFNVADARARLEKYYAGDFVQEYSKRNPGSDVDMGPILTQLPDATIALQYHYIAANPNPLGSKNNLDASPDGSAYTQAHQQLHPFMREVVTQFAFYDIFLADVETGNLVYTYFKELDFATSLLNGPYAKTQFGEAFRAARDATTPDFFYLTDYATYLPSYEDQAAFMSTPLFEGGKKIGVLLVQVPIDQINKIMTFDRKWREAGLGNSGEIYMVGPDSTPRSISRFLIEQKNDYMASLTMSGVPAELQKRIDAKNSNIGLQRMSTQGIADGLAGKTGYGVFPDYRGIPVLSAYTPINILGQKWALLAEIDAAEAFAPIAGLFRTVLYATIVTLALVLAAAAFFATRLARSINRPIGTLQSTVTKLTQGDLSARSHLPTTDELGELGAALDKLLDERVSTLAEAARESESLNHSVIEIMQAVSRLSARDLTVKVPVTPDVTGAISDALNMMTRETANVLRRVDDISNKVADASGRVRQRSESAMAVAVKGSKEIQQASDELGSAARALKEIAERAVRADTAAEEAIRSTRQALASVRETVGGISASRDLIRETEKRIKRLGERSQEITVAVNLIGTIAERTSMLALNTSMQAVAAGEAGRAYAVVADEVKRLAESARTATQQISNLVGAIQSETVDTVDAINRAITQVVEISKMAERAGEQMRTTEEKTDLLVSSVRDIAHTTEEQSKASDVLQSRAHQIQEATRLTTEQLATQAKETRNLSEYASGLLESVRVFTLPSS</sequence>
<accession>A0ABY6BI01</accession>
<proteinExistence type="inferred from homology"/>
<evidence type="ECO:0000259" key="7">
    <source>
        <dbReference type="PROSITE" id="PS50885"/>
    </source>
</evidence>
<feature type="domain" description="HAMP" evidence="7">
    <location>
        <begin position="511"/>
        <end position="562"/>
    </location>
</feature>
<dbReference type="PANTHER" id="PTHR32089:SF114">
    <property type="entry name" value="METHYL-ACCEPTING CHEMOTAXIS PROTEIN MCPB"/>
    <property type="match status" value="1"/>
</dbReference>
<keyword evidence="2 4" id="KW-0807">Transducer</keyword>
<dbReference type="Pfam" id="PF00015">
    <property type="entry name" value="MCPsignal"/>
    <property type="match status" value="1"/>
</dbReference>
<dbReference type="Gene3D" id="3.30.450.20">
    <property type="entry name" value="PAS domain"/>
    <property type="match status" value="1"/>
</dbReference>
<evidence type="ECO:0000256" key="4">
    <source>
        <dbReference type="PROSITE-ProRule" id="PRU00284"/>
    </source>
</evidence>
<dbReference type="SMART" id="SM00283">
    <property type="entry name" value="MA"/>
    <property type="match status" value="1"/>
</dbReference>
<dbReference type="Pfam" id="PF00672">
    <property type="entry name" value="HAMP"/>
    <property type="match status" value="1"/>
</dbReference>
<dbReference type="PROSITE" id="PS50885">
    <property type="entry name" value="HAMP"/>
    <property type="match status" value="2"/>
</dbReference>
<comment type="similarity">
    <text evidence="3">Belongs to the methyl-accepting chemotaxis (MCP) protein family.</text>
</comment>
<dbReference type="SUPFAM" id="SSF58104">
    <property type="entry name" value="Methyl-accepting chemotaxis protein (MCP) signaling domain"/>
    <property type="match status" value="1"/>
</dbReference>
<dbReference type="Proteomes" id="UP001064632">
    <property type="component" value="Chromosome"/>
</dbReference>
<comment type="subcellular location">
    <subcellularLocation>
        <location evidence="1">Membrane</location>
    </subcellularLocation>
</comment>
<keyword evidence="5" id="KW-0812">Transmembrane</keyword>
<protein>
    <submittedName>
        <fullName evidence="8">Methyl-accepting chemotaxis protein</fullName>
    </submittedName>
</protein>
<name>A0ABY6BI01_9GAMM</name>
<organism evidence="8 9">
    <name type="scientific">Tahibacter amnicola</name>
    <dbReference type="NCBI Taxonomy" id="2976241"/>
    <lineage>
        <taxon>Bacteria</taxon>
        <taxon>Pseudomonadati</taxon>
        <taxon>Pseudomonadota</taxon>
        <taxon>Gammaproteobacteria</taxon>
        <taxon>Lysobacterales</taxon>
        <taxon>Rhodanobacteraceae</taxon>
        <taxon>Tahibacter</taxon>
    </lineage>
</organism>
<dbReference type="InterPro" id="IPR004089">
    <property type="entry name" value="MCPsignal_dom"/>
</dbReference>
<dbReference type="Gene3D" id="1.10.8.500">
    <property type="entry name" value="HAMP domain in histidine kinase"/>
    <property type="match status" value="1"/>
</dbReference>
<dbReference type="PROSITE" id="PS50111">
    <property type="entry name" value="CHEMOTAXIS_TRANSDUC_2"/>
    <property type="match status" value="1"/>
</dbReference>
<evidence type="ECO:0000256" key="1">
    <source>
        <dbReference type="ARBA" id="ARBA00004370"/>
    </source>
</evidence>
<keyword evidence="9" id="KW-1185">Reference proteome</keyword>
<dbReference type="Gene3D" id="1.10.287.950">
    <property type="entry name" value="Methyl-accepting chemotaxis protein"/>
    <property type="match status" value="1"/>
</dbReference>
<gene>
    <name evidence="8" type="ORF">N4264_05685</name>
</gene>
<evidence type="ECO:0000313" key="8">
    <source>
        <dbReference type="EMBL" id="UXI69142.1"/>
    </source>
</evidence>
<dbReference type="RefSeq" id="WP_261696100.1">
    <property type="nucleotide sequence ID" value="NZ_CP104694.1"/>
</dbReference>
<feature type="domain" description="HAMP" evidence="7">
    <location>
        <begin position="452"/>
        <end position="504"/>
    </location>
</feature>
<keyword evidence="5" id="KW-0472">Membrane</keyword>
<evidence type="ECO:0000256" key="2">
    <source>
        <dbReference type="ARBA" id="ARBA00023224"/>
    </source>
</evidence>
<reference evidence="8" key="1">
    <citation type="submission" date="2022-09" db="EMBL/GenBank/DDBJ databases">
        <title>Tahibacter sp. nov., isolated from a fresh water.</title>
        <authorList>
            <person name="Baek J.H."/>
            <person name="Lee J.K."/>
            <person name="Kim J.M."/>
            <person name="Jeon C.O."/>
        </authorList>
    </citation>
    <scope>NUCLEOTIDE SEQUENCE</scope>
    <source>
        <strain evidence="8">W38</strain>
    </source>
</reference>
<dbReference type="InterPro" id="IPR003660">
    <property type="entry name" value="HAMP_dom"/>
</dbReference>